<dbReference type="Proteomes" id="UP000595140">
    <property type="component" value="Unassembled WGS sequence"/>
</dbReference>
<proteinExistence type="predicted"/>
<dbReference type="AlphaFoldDB" id="A0A484MMR5"/>
<dbReference type="EMBL" id="OOIL02004000">
    <property type="protein sequence ID" value="VFQ90142.1"/>
    <property type="molecule type" value="Genomic_DNA"/>
</dbReference>
<name>A0A484MMR5_9ASTE</name>
<reference evidence="1 2" key="1">
    <citation type="submission" date="2018-04" db="EMBL/GenBank/DDBJ databases">
        <authorList>
            <person name="Vogel A."/>
        </authorList>
    </citation>
    <scope>NUCLEOTIDE SEQUENCE [LARGE SCALE GENOMIC DNA]</scope>
</reference>
<gene>
    <name evidence="1" type="ORF">CCAM_LOCUS31918</name>
</gene>
<accession>A0A484MMR5</accession>
<sequence>MVNYYSLKVMEKRRFRSRNVSIVVAGAQTEKTLDVAEVEVGGPGKVRMAVGFSGIRVTLSVSSAMS</sequence>
<organism evidence="1 2">
    <name type="scientific">Cuscuta campestris</name>
    <dbReference type="NCBI Taxonomy" id="132261"/>
    <lineage>
        <taxon>Eukaryota</taxon>
        <taxon>Viridiplantae</taxon>
        <taxon>Streptophyta</taxon>
        <taxon>Embryophyta</taxon>
        <taxon>Tracheophyta</taxon>
        <taxon>Spermatophyta</taxon>
        <taxon>Magnoliopsida</taxon>
        <taxon>eudicotyledons</taxon>
        <taxon>Gunneridae</taxon>
        <taxon>Pentapetalae</taxon>
        <taxon>asterids</taxon>
        <taxon>lamiids</taxon>
        <taxon>Solanales</taxon>
        <taxon>Convolvulaceae</taxon>
        <taxon>Cuscuteae</taxon>
        <taxon>Cuscuta</taxon>
        <taxon>Cuscuta subgen. Grammica</taxon>
        <taxon>Cuscuta sect. Cleistogrammica</taxon>
    </lineage>
</organism>
<protein>
    <submittedName>
        <fullName evidence="1">Uncharacterized protein</fullName>
    </submittedName>
</protein>
<keyword evidence="2" id="KW-1185">Reference proteome</keyword>
<evidence type="ECO:0000313" key="2">
    <source>
        <dbReference type="Proteomes" id="UP000595140"/>
    </source>
</evidence>
<evidence type="ECO:0000313" key="1">
    <source>
        <dbReference type="EMBL" id="VFQ90142.1"/>
    </source>
</evidence>